<dbReference type="Proteomes" id="UP001378188">
    <property type="component" value="Unassembled WGS sequence"/>
</dbReference>
<reference evidence="2 3" key="1">
    <citation type="submission" date="2024-02" db="EMBL/GenBank/DDBJ databases">
        <title>Genome analysis and characterization of Microbaculum marinisediminis sp. nov., isolated from marine sediment.</title>
        <authorList>
            <person name="Du Z.-J."/>
            <person name="Ye Y.-Q."/>
            <person name="Zhang Z.-R."/>
            <person name="Yuan S.-M."/>
            <person name="Zhang X.-Y."/>
        </authorList>
    </citation>
    <scope>NUCLEOTIDE SEQUENCE [LARGE SCALE GENOMIC DNA]</scope>
    <source>
        <strain evidence="2 3">SDUM1044001</strain>
    </source>
</reference>
<protein>
    <recommendedName>
        <fullName evidence="4">DUF306 domain-containing protein</fullName>
    </recommendedName>
</protein>
<feature type="signal peptide" evidence="1">
    <location>
        <begin position="1"/>
        <end position="24"/>
    </location>
</feature>
<organism evidence="2 3">
    <name type="scientific">Microbaculum marinum</name>
    <dbReference type="NCBI Taxonomy" id="1764581"/>
    <lineage>
        <taxon>Bacteria</taxon>
        <taxon>Pseudomonadati</taxon>
        <taxon>Pseudomonadota</taxon>
        <taxon>Alphaproteobacteria</taxon>
        <taxon>Hyphomicrobiales</taxon>
        <taxon>Tepidamorphaceae</taxon>
        <taxon>Microbaculum</taxon>
    </lineage>
</organism>
<evidence type="ECO:0000313" key="3">
    <source>
        <dbReference type="Proteomes" id="UP001378188"/>
    </source>
</evidence>
<proteinExistence type="predicted"/>
<comment type="caution">
    <text evidence="2">The sequence shown here is derived from an EMBL/GenBank/DDBJ whole genome shotgun (WGS) entry which is preliminary data.</text>
</comment>
<dbReference type="EMBL" id="JAZHOF010000003">
    <property type="protein sequence ID" value="MEJ8571646.1"/>
    <property type="molecule type" value="Genomic_DNA"/>
</dbReference>
<evidence type="ECO:0008006" key="4">
    <source>
        <dbReference type="Google" id="ProtNLM"/>
    </source>
</evidence>
<dbReference type="AlphaFoldDB" id="A0AAW9RVN4"/>
<evidence type="ECO:0000313" key="2">
    <source>
        <dbReference type="EMBL" id="MEJ8571646.1"/>
    </source>
</evidence>
<dbReference type="RefSeq" id="WP_340329343.1">
    <property type="nucleotide sequence ID" value="NZ_JAZHOF010000003.1"/>
</dbReference>
<sequence length="156" mass="17086">MVNFNTAFSASTVMLAAAVTFSGAFVPDAAASEASLRHRQAFLGFWEGVDALDGSIVQSSISDVDNDGVIEVFQREGFFTICYNGTTNTQGRGIFIGTGSLVKKRVMKVDLERICVNDDATTEDPVPFTRKYVLRADGEVLQLKFTHELLLHRTSK</sequence>
<keyword evidence="3" id="KW-1185">Reference proteome</keyword>
<accession>A0AAW9RVN4</accession>
<gene>
    <name evidence="2" type="ORF">V3328_09200</name>
</gene>
<name>A0AAW9RVN4_9HYPH</name>
<keyword evidence="1" id="KW-0732">Signal</keyword>
<feature type="chain" id="PRO_5043712687" description="DUF306 domain-containing protein" evidence="1">
    <location>
        <begin position="25"/>
        <end position="156"/>
    </location>
</feature>
<evidence type="ECO:0000256" key="1">
    <source>
        <dbReference type="SAM" id="SignalP"/>
    </source>
</evidence>